<evidence type="ECO:0000313" key="1">
    <source>
        <dbReference type="EMBL" id="KHN34002.1"/>
    </source>
</evidence>
<protein>
    <submittedName>
        <fullName evidence="1">Uncharacterized protein</fullName>
    </submittedName>
</protein>
<dbReference type="Proteomes" id="UP000053555">
    <property type="component" value="Unassembled WGS sequence"/>
</dbReference>
<dbReference type="AlphaFoldDB" id="A0A0B2RQA0"/>
<dbReference type="EMBL" id="KN649286">
    <property type="protein sequence ID" value="KHN34002.1"/>
    <property type="molecule type" value="Genomic_DNA"/>
</dbReference>
<sequence length="61" mass="6730">MNSLSEAEWLSEPHPLSEAANSLSGWETLEKDKSKIYTFSTQPARPVRTLSLLALSAPKLT</sequence>
<name>A0A0B2RQA0_GLYSO</name>
<reference evidence="1" key="1">
    <citation type="submission" date="2014-07" db="EMBL/GenBank/DDBJ databases">
        <title>Identification of a novel salt tolerance gene in wild soybean by whole-genome sequencing.</title>
        <authorList>
            <person name="Lam H.-M."/>
            <person name="Qi X."/>
            <person name="Li M.-W."/>
            <person name="Liu X."/>
            <person name="Xie M."/>
            <person name="Ni M."/>
            <person name="Xu X."/>
        </authorList>
    </citation>
    <scope>NUCLEOTIDE SEQUENCE [LARGE SCALE GENOMIC DNA]</scope>
    <source>
        <tissue evidence="1">Root</tissue>
    </source>
</reference>
<organism evidence="1">
    <name type="scientific">Glycine soja</name>
    <name type="common">Wild soybean</name>
    <dbReference type="NCBI Taxonomy" id="3848"/>
    <lineage>
        <taxon>Eukaryota</taxon>
        <taxon>Viridiplantae</taxon>
        <taxon>Streptophyta</taxon>
        <taxon>Embryophyta</taxon>
        <taxon>Tracheophyta</taxon>
        <taxon>Spermatophyta</taxon>
        <taxon>Magnoliopsida</taxon>
        <taxon>eudicotyledons</taxon>
        <taxon>Gunneridae</taxon>
        <taxon>Pentapetalae</taxon>
        <taxon>rosids</taxon>
        <taxon>fabids</taxon>
        <taxon>Fabales</taxon>
        <taxon>Fabaceae</taxon>
        <taxon>Papilionoideae</taxon>
        <taxon>50 kb inversion clade</taxon>
        <taxon>NPAAA clade</taxon>
        <taxon>indigoferoid/millettioid clade</taxon>
        <taxon>Phaseoleae</taxon>
        <taxon>Glycine</taxon>
        <taxon>Glycine subgen. Soja</taxon>
    </lineage>
</organism>
<proteinExistence type="predicted"/>
<gene>
    <name evidence="1" type="ORF">glysoja_033449</name>
</gene>
<accession>A0A0B2RQA0</accession>